<keyword evidence="7" id="KW-1185">Reference proteome</keyword>
<dbReference type="PROSITE" id="PS50931">
    <property type="entry name" value="HTH_LYSR"/>
    <property type="match status" value="1"/>
</dbReference>
<gene>
    <name evidence="6" type="ORF">GT347_22355</name>
</gene>
<dbReference type="Gene3D" id="1.10.10.10">
    <property type="entry name" value="Winged helix-like DNA-binding domain superfamily/Winged helix DNA-binding domain"/>
    <property type="match status" value="1"/>
</dbReference>
<keyword evidence="3" id="KW-0238">DNA-binding</keyword>
<keyword evidence="4" id="KW-0804">Transcription</keyword>
<dbReference type="InterPro" id="IPR005119">
    <property type="entry name" value="LysR_subst-bd"/>
</dbReference>
<feature type="domain" description="HTH lysR-type" evidence="5">
    <location>
        <begin position="1"/>
        <end position="58"/>
    </location>
</feature>
<dbReference type="Pfam" id="PF03466">
    <property type="entry name" value="LysR_substrate"/>
    <property type="match status" value="1"/>
</dbReference>
<dbReference type="PRINTS" id="PR00039">
    <property type="entry name" value="HTHLYSR"/>
</dbReference>
<evidence type="ECO:0000259" key="5">
    <source>
        <dbReference type="PROSITE" id="PS50931"/>
    </source>
</evidence>
<dbReference type="InterPro" id="IPR000847">
    <property type="entry name" value="LysR_HTH_N"/>
</dbReference>
<proteinExistence type="inferred from homology"/>
<dbReference type="GO" id="GO:0032993">
    <property type="term" value="C:protein-DNA complex"/>
    <property type="evidence" value="ECO:0007669"/>
    <property type="project" value="TreeGrafter"/>
</dbReference>
<dbReference type="SUPFAM" id="SSF53850">
    <property type="entry name" value="Periplasmic binding protein-like II"/>
    <property type="match status" value="1"/>
</dbReference>
<evidence type="ECO:0000256" key="2">
    <source>
        <dbReference type="ARBA" id="ARBA00023015"/>
    </source>
</evidence>
<dbReference type="GO" id="GO:0003700">
    <property type="term" value="F:DNA-binding transcription factor activity"/>
    <property type="evidence" value="ECO:0007669"/>
    <property type="project" value="InterPro"/>
</dbReference>
<dbReference type="Pfam" id="PF00126">
    <property type="entry name" value="HTH_1"/>
    <property type="match status" value="1"/>
</dbReference>
<evidence type="ECO:0000256" key="4">
    <source>
        <dbReference type="ARBA" id="ARBA00023163"/>
    </source>
</evidence>
<dbReference type="PANTHER" id="PTHR30346:SF29">
    <property type="entry name" value="LYSR SUBSTRATE-BINDING"/>
    <property type="match status" value="1"/>
</dbReference>
<evidence type="ECO:0000313" key="7">
    <source>
        <dbReference type="Proteomes" id="UP000464787"/>
    </source>
</evidence>
<comment type="similarity">
    <text evidence="1">Belongs to the LysR transcriptional regulatory family.</text>
</comment>
<dbReference type="Proteomes" id="UP000464787">
    <property type="component" value="Chromosome"/>
</dbReference>
<dbReference type="SUPFAM" id="SSF46785">
    <property type="entry name" value="Winged helix' DNA-binding domain"/>
    <property type="match status" value="1"/>
</dbReference>
<dbReference type="GO" id="GO:0003677">
    <property type="term" value="F:DNA binding"/>
    <property type="evidence" value="ECO:0007669"/>
    <property type="project" value="UniProtKB-KW"/>
</dbReference>
<dbReference type="RefSeq" id="WP_160554286.1">
    <property type="nucleotide sequence ID" value="NZ_CP047650.1"/>
</dbReference>
<dbReference type="InterPro" id="IPR036390">
    <property type="entry name" value="WH_DNA-bd_sf"/>
</dbReference>
<protein>
    <submittedName>
        <fullName evidence="6">LysR family transcriptional regulator</fullName>
    </submittedName>
</protein>
<dbReference type="PANTHER" id="PTHR30346">
    <property type="entry name" value="TRANSCRIPTIONAL DUAL REGULATOR HCAR-RELATED"/>
    <property type="match status" value="1"/>
</dbReference>
<accession>A0A857JCR7</accession>
<organism evidence="6 7">
    <name type="scientific">Xylophilus rhododendri</name>
    <dbReference type="NCBI Taxonomy" id="2697032"/>
    <lineage>
        <taxon>Bacteria</taxon>
        <taxon>Pseudomonadati</taxon>
        <taxon>Pseudomonadota</taxon>
        <taxon>Betaproteobacteria</taxon>
        <taxon>Burkholderiales</taxon>
        <taxon>Xylophilus</taxon>
    </lineage>
</organism>
<evidence type="ECO:0000256" key="3">
    <source>
        <dbReference type="ARBA" id="ARBA00023125"/>
    </source>
</evidence>
<sequence length="292" mass="31525">MKIDTFTTLAAVLRNGSFAAAAQECNITASAVSMQMKQLELYLGQPLFDRSGLQVRPTALARELGALMQAPLIGLEQLRKRSGLVVQGVVRLGVIESMQPVVLPATMRQLREQHPSLELRPVRGRSAGLTASVKAGELDAALVAEPEGGGSARLLWQPMLRRELVMVVPPNATESSLAALFRKYEWIRYDRNTITGAMAAQFVNAQVGEIRSSLEFDSAAAIVAMVSAGLGISIVQIADPAILQSYPVRTVRLGRAAPVLQLSLVMRKTEGENRALQALHDAMRTALHAPAR</sequence>
<keyword evidence="2" id="KW-0805">Transcription regulation</keyword>
<dbReference type="AlphaFoldDB" id="A0A857JCR7"/>
<evidence type="ECO:0000313" key="6">
    <source>
        <dbReference type="EMBL" id="QHJ00476.1"/>
    </source>
</evidence>
<evidence type="ECO:0000256" key="1">
    <source>
        <dbReference type="ARBA" id="ARBA00009437"/>
    </source>
</evidence>
<dbReference type="Gene3D" id="3.40.190.10">
    <property type="entry name" value="Periplasmic binding protein-like II"/>
    <property type="match status" value="2"/>
</dbReference>
<dbReference type="InterPro" id="IPR036388">
    <property type="entry name" value="WH-like_DNA-bd_sf"/>
</dbReference>
<dbReference type="EMBL" id="CP047650">
    <property type="protein sequence ID" value="QHJ00476.1"/>
    <property type="molecule type" value="Genomic_DNA"/>
</dbReference>
<dbReference type="KEGG" id="xyk:GT347_22355"/>
<name>A0A857JCR7_9BURK</name>
<reference evidence="6 7" key="1">
    <citation type="submission" date="2020-01" db="EMBL/GenBank/DDBJ databases">
        <title>Genome sequencing of strain KACC 21265.</title>
        <authorList>
            <person name="Heo J."/>
            <person name="Kim S.-J."/>
            <person name="Kim J.-S."/>
            <person name="Hong S.-B."/>
            <person name="Kwon S.-W."/>
        </authorList>
    </citation>
    <scope>NUCLEOTIDE SEQUENCE [LARGE SCALE GENOMIC DNA]</scope>
    <source>
        <strain evidence="6 7">KACC 21265</strain>
    </source>
</reference>